<accession>A0ABR2ZV53</accession>
<comment type="catalytic activity">
    <reaction evidence="1">
        <text>O-phospho-L-seryl-[protein] + H2O = L-seryl-[protein] + phosphate</text>
        <dbReference type="Rhea" id="RHEA:20629"/>
        <dbReference type="Rhea" id="RHEA-COMP:9863"/>
        <dbReference type="Rhea" id="RHEA-COMP:11604"/>
        <dbReference type="ChEBI" id="CHEBI:15377"/>
        <dbReference type="ChEBI" id="CHEBI:29999"/>
        <dbReference type="ChEBI" id="CHEBI:43474"/>
        <dbReference type="ChEBI" id="CHEBI:83421"/>
        <dbReference type="EC" id="3.1.3.16"/>
    </reaction>
</comment>
<dbReference type="Gene3D" id="3.60.40.10">
    <property type="entry name" value="PPM-type phosphatase domain"/>
    <property type="match status" value="1"/>
</dbReference>
<comment type="similarity">
    <text evidence="1">Belongs to the PP2C family.</text>
</comment>
<proteinExistence type="inferred from homology"/>
<dbReference type="PANTHER" id="PTHR12320:SF84">
    <property type="entry name" value="PROTEIN PHOSPHATASE"/>
    <property type="match status" value="1"/>
</dbReference>
<feature type="compositionally biased region" description="Low complexity" evidence="2">
    <location>
        <begin position="39"/>
        <end position="66"/>
    </location>
</feature>
<keyword evidence="4" id="KW-1185">Reference proteome</keyword>
<organism evidence="3 4">
    <name type="scientific">Marasmius tenuissimus</name>
    <dbReference type="NCBI Taxonomy" id="585030"/>
    <lineage>
        <taxon>Eukaryota</taxon>
        <taxon>Fungi</taxon>
        <taxon>Dikarya</taxon>
        <taxon>Basidiomycota</taxon>
        <taxon>Agaricomycotina</taxon>
        <taxon>Agaricomycetes</taxon>
        <taxon>Agaricomycetidae</taxon>
        <taxon>Agaricales</taxon>
        <taxon>Marasmiineae</taxon>
        <taxon>Marasmiaceae</taxon>
        <taxon>Marasmius</taxon>
    </lineage>
</organism>
<comment type="cofactor">
    <cofactor evidence="1">
        <name>Mn(2+)</name>
        <dbReference type="ChEBI" id="CHEBI:29035"/>
    </cofactor>
</comment>
<keyword evidence="1" id="KW-0460">Magnesium</keyword>
<feature type="region of interest" description="Disordered" evidence="2">
    <location>
        <begin position="37"/>
        <end position="88"/>
    </location>
</feature>
<dbReference type="EC" id="3.1.3.16" evidence="1"/>
<keyword evidence="1" id="KW-0464">Manganese</keyword>
<sequence length="319" mass="35122">MDQQLSEELEELEEGIDVLMLLERAYQKTLDAHVIDPLSTPESSRSNTPPTNPLSSATSASSPHSRYTSLTSDGHPEEGSRERQSSFDGRFFDYHVPKGQFEVKVEMQPRTDRDGGLETADASDELQAVVKLAHVGDCMGMLVRGDQVVWRSQEMWWNSNSGPLSPITPANTVTSAQSFTLPVQADDILILASDGLSDNLWDEDVIDEVNRFRQGGWLNSAAIQDTSAADSLLRRRTLAGMLSEALCSRARRFPDGRRLGRQLRKGLISTSASGTTTPVEGIVEEEEIPFARRAREAGRLFSGGKGDDICRRRGNIASQ</sequence>
<gene>
    <name evidence="3" type="ORF">AAF712_008351</name>
</gene>
<evidence type="ECO:0000256" key="2">
    <source>
        <dbReference type="SAM" id="MobiDB-lite"/>
    </source>
</evidence>
<dbReference type="PANTHER" id="PTHR12320">
    <property type="entry name" value="PROTEIN PHOSPHATASE 2C"/>
    <property type="match status" value="1"/>
</dbReference>
<evidence type="ECO:0000313" key="3">
    <source>
        <dbReference type="EMBL" id="KAL0064653.1"/>
    </source>
</evidence>
<feature type="compositionally biased region" description="Basic and acidic residues" evidence="2">
    <location>
        <begin position="74"/>
        <end position="88"/>
    </location>
</feature>
<dbReference type="EMBL" id="JBBXMP010000058">
    <property type="protein sequence ID" value="KAL0064653.1"/>
    <property type="molecule type" value="Genomic_DNA"/>
</dbReference>
<comment type="cofactor">
    <cofactor evidence="1">
        <name>Mg(2+)</name>
        <dbReference type="ChEBI" id="CHEBI:18420"/>
    </cofactor>
</comment>
<protein>
    <recommendedName>
        <fullName evidence="1">Protein phosphatase</fullName>
        <ecNumber evidence="1">3.1.3.16</ecNumber>
    </recommendedName>
</protein>
<comment type="caution">
    <text evidence="3">The sequence shown here is derived from an EMBL/GenBank/DDBJ whole genome shotgun (WGS) entry which is preliminary data.</text>
</comment>
<evidence type="ECO:0000256" key="1">
    <source>
        <dbReference type="RuleBase" id="RU366020"/>
    </source>
</evidence>
<keyword evidence="1" id="KW-0378">Hydrolase</keyword>
<reference evidence="3 4" key="1">
    <citation type="submission" date="2024-05" db="EMBL/GenBank/DDBJ databases">
        <title>A draft genome resource for the thread blight pathogen Marasmius tenuissimus strain MS-2.</title>
        <authorList>
            <person name="Yulfo-Soto G.E."/>
            <person name="Baruah I.K."/>
            <person name="Amoako-Attah I."/>
            <person name="Bukari Y."/>
            <person name="Meinhardt L.W."/>
            <person name="Bailey B.A."/>
            <person name="Cohen S.P."/>
        </authorList>
    </citation>
    <scope>NUCLEOTIDE SEQUENCE [LARGE SCALE GENOMIC DNA]</scope>
    <source>
        <strain evidence="3 4">MS-2</strain>
    </source>
</reference>
<keyword evidence="1" id="KW-0904">Protein phosphatase</keyword>
<dbReference type="SUPFAM" id="SSF81606">
    <property type="entry name" value="PP2C-like"/>
    <property type="match status" value="1"/>
</dbReference>
<dbReference type="Proteomes" id="UP001437256">
    <property type="component" value="Unassembled WGS sequence"/>
</dbReference>
<comment type="catalytic activity">
    <reaction evidence="1">
        <text>O-phospho-L-threonyl-[protein] + H2O = L-threonyl-[protein] + phosphate</text>
        <dbReference type="Rhea" id="RHEA:47004"/>
        <dbReference type="Rhea" id="RHEA-COMP:11060"/>
        <dbReference type="Rhea" id="RHEA-COMP:11605"/>
        <dbReference type="ChEBI" id="CHEBI:15377"/>
        <dbReference type="ChEBI" id="CHEBI:30013"/>
        <dbReference type="ChEBI" id="CHEBI:43474"/>
        <dbReference type="ChEBI" id="CHEBI:61977"/>
        <dbReference type="EC" id="3.1.3.16"/>
    </reaction>
</comment>
<keyword evidence="1" id="KW-0479">Metal-binding</keyword>
<name>A0ABR2ZV53_9AGAR</name>
<dbReference type="InterPro" id="IPR039123">
    <property type="entry name" value="PPTC7"/>
</dbReference>
<evidence type="ECO:0000313" key="4">
    <source>
        <dbReference type="Proteomes" id="UP001437256"/>
    </source>
</evidence>
<dbReference type="InterPro" id="IPR036457">
    <property type="entry name" value="PPM-type-like_dom_sf"/>
</dbReference>